<keyword evidence="4" id="KW-1185">Reference proteome</keyword>
<dbReference type="Proteomes" id="UP000069940">
    <property type="component" value="Unassembled WGS sequence"/>
</dbReference>
<keyword evidence="2" id="KW-0732">Signal</keyword>
<evidence type="ECO:0008006" key="5">
    <source>
        <dbReference type="Google" id="ProtNLM"/>
    </source>
</evidence>
<proteinExistence type="predicted"/>
<keyword evidence="1" id="KW-1133">Transmembrane helix</keyword>
<dbReference type="GeneID" id="109427980"/>
<name>A0ABM1YJX0_AEDAL</name>
<keyword evidence="1" id="KW-0812">Transmembrane</keyword>
<evidence type="ECO:0000256" key="2">
    <source>
        <dbReference type="SAM" id="SignalP"/>
    </source>
</evidence>
<sequence length="156" mass="16971">MIVKIFSLGFALSSFFFTHALALNCSLCTTLMGWEACDRAADYWECSDEIVLFGHDFLSDLNPTLPLNKTAANAGGGYKCYSLEVLFGAEKQLHGFARGCTFAEVDFCSGWRSGTEVIECRTCRSEDPNSCNGAGSLVTVLWINLVGIFVLAVKAL</sequence>
<protein>
    <recommendedName>
        <fullName evidence="5">Salivary secreted peptide</fullName>
    </recommendedName>
</protein>
<dbReference type="EnsemblMetazoa" id="AALFPA23_009844.R13617">
    <property type="protein sequence ID" value="AALFPA23_009844.P13617"/>
    <property type="gene ID" value="AALFPA23_009844"/>
</dbReference>
<evidence type="ECO:0000313" key="4">
    <source>
        <dbReference type="Proteomes" id="UP000069940"/>
    </source>
</evidence>
<keyword evidence="1" id="KW-0472">Membrane</keyword>
<organism evidence="3 4">
    <name type="scientific">Aedes albopictus</name>
    <name type="common">Asian tiger mosquito</name>
    <name type="synonym">Stegomyia albopicta</name>
    <dbReference type="NCBI Taxonomy" id="7160"/>
    <lineage>
        <taxon>Eukaryota</taxon>
        <taxon>Metazoa</taxon>
        <taxon>Ecdysozoa</taxon>
        <taxon>Arthropoda</taxon>
        <taxon>Hexapoda</taxon>
        <taxon>Insecta</taxon>
        <taxon>Pterygota</taxon>
        <taxon>Neoptera</taxon>
        <taxon>Endopterygota</taxon>
        <taxon>Diptera</taxon>
        <taxon>Nematocera</taxon>
        <taxon>Culicoidea</taxon>
        <taxon>Culicidae</taxon>
        <taxon>Culicinae</taxon>
        <taxon>Aedini</taxon>
        <taxon>Aedes</taxon>
        <taxon>Stegomyia</taxon>
    </lineage>
</organism>
<reference evidence="3" key="2">
    <citation type="submission" date="2025-05" db="UniProtKB">
        <authorList>
            <consortium name="EnsemblMetazoa"/>
        </authorList>
    </citation>
    <scope>IDENTIFICATION</scope>
    <source>
        <strain evidence="3">Foshan</strain>
    </source>
</reference>
<feature type="chain" id="PRO_5047282187" description="Salivary secreted peptide" evidence="2">
    <location>
        <begin position="23"/>
        <end position="156"/>
    </location>
</feature>
<feature type="signal peptide" evidence="2">
    <location>
        <begin position="1"/>
        <end position="22"/>
    </location>
</feature>
<dbReference type="RefSeq" id="XP_019559182.3">
    <property type="nucleotide sequence ID" value="XM_019703637.3"/>
</dbReference>
<evidence type="ECO:0000256" key="1">
    <source>
        <dbReference type="SAM" id="Phobius"/>
    </source>
</evidence>
<reference evidence="4" key="1">
    <citation type="journal article" date="2015" name="Proc. Natl. Acad. Sci. U.S.A.">
        <title>Genome sequence of the Asian Tiger mosquito, Aedes albopictus, reveals insights into its biology, genetics, and evolution.</title>
        <authorList>
            <person name="Chen X.G."/>
            <person name="Jiang X."/>
            <person name="Gu J."/>
            <person name="Xu M."/>
            <person name="Wu Y."/>
            <person name="Deng Y."/>
            <person name="Zhang C."/>
            <person name="Bonizzoni M."/>
            <person name="Dermauw W."/>
            <person name="Vontas J."/>
            <person name="Armbruster P."/>
            <person name="Huang X."/>
            <person name="Yang Y."/>
            <person name="Zhang H."/>
            <person name="He W."/>
            <person name="Peng H."/>
            <person name="Liu Y."/>
            <person name="Wu K."/>
            <person name="Chen J."/>
            <person name="Lirakis M."/>
            <person name="Topalis P."/>
            <person name="Van Leeuwen T."/>
            <person name="Hall A.B."/>
            <person name="Jiang X."/>
            <person name="Thorpe C."/>
            <person name="Mueller R.L."/>
            <person name="Sun C."/>
            <person name="Waterhouse R.M."/>
            <person name="Yan G."/>
            <person name="Tu Z.J."/>
            <person name="Fang X."/>
            <person name="James A.A."/>
        </authorList>
    </citation>
    <scope>NUCLEOTIDE SEQUENCE [LARGE SCALE GENOMIC DNA]</scope>
    <source>
        <strain evidence="4">Foshan</strain>
    </source>
</reference>
<accession>A0ABM1YJX0</accession>
<evidence type="ECO:0000313" key="3">
    <source>
        <dbReference type="EnsemblMetazoa" id="AALFPA23_009844.P13617"/>
    </source>
</evidence>
<feature type="transmembrane region" description="Helical" evidence="1">
    <location>
        <begin position="133"/>
        <end position="153"/>
    </location>
</feature>